<dbReference type="InterPro" id="IPR005312">
    <property type="entry name" value="DUF1759"/>
</dbReference>
<protein>
    <submittedName>
        <fullName evidence="1">Uncharacterized protein</fullName>
    </submittedName>
</protein>
<evidence type="ECO:0000313" key="1">
    <source>
        <dbReference type="EMBL" id="GMT27173.1"/>
    </source>
</evidence>
<gene>
    <name evidence="1" type="ORF">PFISCL1PPCAC_18470</name>
</gene>
<sequence length="317" mass="35420">SLFFSQYSNIIDVREDLTKHEKLCYLRSALKGQALRVIEGIPIRGEFLDKSIERLKKMYDRGKQSTSALIKQILAIKPKSLSLDDQLDCTINLINKVIHLDDCSVVDNYSLINQVASTINERYIKKMYKLEPTTMMQALEYIESDIKEKIEIRDITPPCIYCGTHPFSNVCTTVTSVSDRKSILQHKKRCFNSGTITNNQQIHGSARLYTAPISIQNPTANGTRRVEALVMDSPLTKSMVLDDLSSEDRSIIRSKCGTVPDHLTSVVTPDLLLSIVDTHDILSGSIATKLSSGYTLVQSSIGPMVIGTSHKNRLCSH</sequence>
<feature type="non-terminal residue" evidence="1">
    <location>
        <position position="317"/>
    </location>
</feature>
<dbReference type="EMBL" id="BTSY01000005">
    <property type="protein sequence ID" value="GMT27173.1"/>
    <property type="molecule type" value="Genomic_DNA"/>
</dbReference>
<name>A0AAV5W8X3_9BILA</name>
<accession>A0AAV5W8X3</accession>
<dbReference type="Pfam" id="PF03564">
    <property type="entry name" value="DUF1759"/>
    <property type="match status" value="1"/>
</dbReference>
<dbReference type="PANTHER" id="PTHR22954:SF3">
    <property type="entry name" value="PROTEIN CBG08539"/>
    <property type="match status" value="1"/>
</dbReference>
<proteinExistence type="predicted"/>
<comment type="caution">
    <text evidence="1">The sequence shown here is derived from an EMBL/GenBank/DDBJ whole genome shotgun (WGS) entry which is preliminary data.</text>
</comment>
<dbReference type="AlphaFoldDB" id="A0AAV5W8X3"/>
<reference evidence="1" key="1">
    <citation type="submission" date="2023-10" db="EMBL/GenBank/DDBJ databases">
        <title>Genome assembly of Pristionchus species.</title>
        <authorList>
            <person name="Yoshida K."/>
            <person name="Sommer R.J."/>
        </authorList>
    </citation>
    <scope>NUCLEOTIDE SEQUENCE</scope>
    <source>
        <strain evidence="1">RS5133</strain>
    </source>
</reference>
<organism evidence="1 2">
    <name type="scientific">Pristionchus fissidentatus</name>
    <dbReference type="NCBI Taxonomy" id="1538716"/>
    <lineage>
        <taxon>Eukaryota</taxon>
        <taxon>Metazoa</taxon>
        <taxon>Ecdysozoa</taxon>
        <taxon>Nematoda</taxon>
        <taxon>Chromadorea</taxon>
        <taxon>Rhabditida</taxon>
        <taxon>Rhabditina</taxon>
        <taxon>Diplogasteromorpha</taxon>
        <taxon>Diplogasteroidea</taxon>
        <taxon>Neodiplogasteridae</taxon>
        <taxon>Pristionchus</taxon>
    </lineage>
</organism>
<keyword evidence="2" id="KW-1185">Reference proteome</keyword>
<dbReference type="PANTHER" id="PTHR22954">
    <property type="entry name" value="RETROVIRAL PROTEASE-RELATED"/>
    <property type="match status" value="1"/>
</dbReference>
<evidence type="ECO:0000313" key="2">
    <source>
        <dbReference type="Proteomes" id="UP001432322"/>
    </source>
</evidence>
<feature type="non-terminal residue" evidence="1">
    <location>
        <position position="1"/>
    </location>
</feature>
<dbReference type="Proteomes" id="UP001432322">
    <property type="component" value="Unassembled WGS sequence"/>
</dbReference>